<protein>
    <recommendedName>
        <fullName evidence="1">F5/8 type C domain-containing protein</fullName>
    </recommendedName>
</protein>
<proteinExistence type="predicted"/>
<evidence type="ECO:0000313" key="4">
    <source>
        <dbReference type="Proteomes" id="UP000014760"/>
    </source>
</evidence>
<dbReference type="SUPFAM" id="SSF49785">
    <property type="entry name" value="Galactose-binding domain-like"/>
    <property type="match status" value="1"/>
</dbReference>
<dbReference type="OMA" id="NQEQHEV"/>
<dbReference type="Gene3D" id="2.60.120.260">
    <property type="entry name" value="Galactose-binding domain-like"/>
    <property type="match status" value="1"/>
</dbReference>
<dbReference type="OrthoDB" id="6145554at2759"/>
<dbReference type="Proteomes" id="UP000014760">
    <property type="component" value="Unassembled WGS sequence"/>
</dbReference>
<dbReference type="EnsemblMetazoa" id="CapteT105883">
    <property type="protein sequence ID" value="CapteP105883"/>
    <property type="gene ID" value="CapteG105883"/>
</dbReference>
<accession>R7TDH9</accession>
<reference evidence="2 4" key="2">
    <citation type="journal article" date="2013" name="Nature">
        <title>Insights into bilaterian evolution from three spiralian genomes.</title>
        <authorList>
            <person name="Simakov O."/>
            <person name="Marletaz F."/>
            <person name="Cho S.J."/>
            <person name="Edsinger-Gonzales E."/>
            <person name="Havlak P."/>
            <person name="Hellsten U."/>
            <person name="Kuo D.H."/>
            <person name="Larsson T."/>
            <person name="Lv J."/>
            <person name="Arendt D."/>
            <person name="Savage R."/>
            <person name="Osoegawa K."/>
            <person name="de Jong P."/>
            <person name="Grimwood J."/>
            <person name="Chapman J.A."/>
            <person name="Shapiro H."/>
            <person name="Aerts A."/>
            <person name="Otillar R.P."/>
            <person name="Terry A.Y."/>
            <person name="Boore J.L."/>
            <person name="Grigoriev I.V."/>
            <person name="Lindberg D.R."/>
            <person name="Seaver E.C."/>
            <person name="Weisblat D.A."/>
            <person name="Putnam N.H."/>
            <person name="Rokhsar D.S."/>
        </authorList>
    </citation>
    <scope>NUCLEOTIDE SEQUENCE</scope>
    <source>
        <strain evidence="2 4">I ESC-2004</strain>
    </source>
</reference>
<dbReference type="PROSITE" id="PS50022">
    <property type="entry name" value="FA58C_3"/>
    <property type="match status" value="1"/>
</dbReference>
<dbReference type="HOGENOM" id="CLU_030066_5_1_1"/>
<reference evidence="3" key="3">
    <citation type="submission" date="2015-06" db="UniProtKB">
        <authorList>
            <consortium name="EnsemblMetazoa"/>
        </authorList>
    </citation>
    <scope>IDENTIFICATION</scope>
</reference>
<evidence type="ECO:0000313" key="2">
    <source>
        <dbReference type="EMBL" id="ELT91774.1"/>
    </source>
</evidence>
<dbReference type="InterPro" id="IPR000421">
    <property type="entry name" value="FA58C"/>
</dbReference>
<organism evidence="2">
    <name type="scientific">Capitella teleta</name>
    <name type="common">Polychaete worm</name>
    <dbReference type="NCBI Taxonomy" id="283909"/>
    <lineage>
        <taxon>Eukaryota</taxon>
        <taxon>Metazoa</taxon>
        <taxon>Spiralia</taxon>
        <taxon>Lophotrochozoa</taxon>
        <taxon>Annelida</taxon>
        <taxon>Polychaeta</taxon>
        <taxon>Sedentaria</taxon>
        <taxon>Scolecida</taxon>
        <taxon>Capitellidae</taxon>
        <taxon>Capitella</taxon>
    </lineage>
</organism>
<dbReference type="EMBL" id="AMQN01013636">
    <property type="status" value="NOT_ANNOTATED_CDS"/>
    <property type="molecule type" value="Genomic_DNA"/>
</dbReference>
<dbReference type="Pfam" id="PF00754">
    <property type="entry name" value="F5_F8_type_C"/>
    <property type="match status" value="1"/>
</dbReference>
<reference evidence="4" key="1">
    <citation type="submission" date="2012-12" db="EMBL/GenBank/DDBJ databases">
        <authorList>
            <person name="Hellsten U."/>
            <person name="Grimwood J."/>
            <person name="Chapman J.A."/>
            <person name="Shapiro H."/>
            <person name="Aerts A."/>
            <person name="Otillar R.P."/>
            <person name="Terry A.Y."/>
            <person name="Boore J.L."/>
            <person name="Simakov O."/>
            <person name="Marletaz F."/>
            <person name="Cho S.-J."/>
            <person name="Edsinger-Gonzales E."/>
            <person name="Havlak P."/>
            <person name="Kuo D.-H."/>
            <person name="Larsson T."/>
            <person name="Lv J."/>
            <person name="Arendt D."/>
            <person name="Savage R."/>
            <person name="Osoegawa K."/>
            <person name="de Jong P."/>
            <person name="Lindberg D.R."/>
            <person name="Seaver E.C."/>
            <person name="Weisblat D.A."/>
            <person name="Putnam N.H."/>
            <person name="Grigoriev I.V."/>
            <person name="Rokhsar D.S."/>
        </authorList>
    </citation>
    <scope>NUCLEOTIDE SEQUENCE</scope>
    <source>
        <strain evidence="4">I ESC-2004</strain>
    </source>
</reference>
<sequence length="116" mass="13504">KNGWCPKKSDQDSWLQVTFGDLQTIYAIETLGSVDYDEYVKMYRISYSSDGSEWNWFNADGETHTFTGNVDRLLAVRNYFEPPVEAGWLKIHPIECHDYCSMRWELYKCLNLGTSG</sequence>
<dbReference type="STRING" id="283909.R7TDH9"/>
<dbReference type="CDD" id="cd00057">
    <property type="entry name" value="FA58C"/>
    <property type="match status" value="1"/>
</dbReference>
<keyword evidence="4" id="KW-1185">Reference proteome</keyword>
<evidence type="ECO:0000313" key="3">
    <source>
        <dbReference type="EnsemblMetazoa" id="CapteP105883"/>
    </source>
</evidence>
<name>R7TDH9_CAPTE</name>
<feature type="non-terminal residue" evidence="2">
    <location>
        <position position="1"/>
    </location>
</feature>
<gene>
    <name evidence="2" type="ORF">CAPTEDRAFT_105883</name>
</gene>
<evidence type="ECO:0000259" key="1">
    <source>
        <dbReference type="PROSITE" id="PS50022"/>
    </source>
</evidence>
<feature type="domain" description="F5/8 type C" evidence="1">
    <location>
        <begin position="1"/>
        <end position="109"/>
    </location>
</feature>
<dbReference type="AlphaFoldDB" id="R7TDH9"/>
<dbReference type="PANTHER" id="PTHR24543:SF325">
    <property type="entry name" value="F5_8 TYPE C DOMAIN-CONTAINING PROTEIN"/>
    <property type="match status" value="1"/>
</dbReference>
<dbReference type="InterPro" id="IPR008979">
    <property type="entry name" value="Galactose-bd-like_sf"/>
</dbReference>
<dbReference type="PANTHER" id="PTHR24543">
    <property type="entry name" value="MULTICOPPER OXIDASE-RELATED"/>
    <property type="match status" value="1"/>
</dbReference>
<dbReference type="EMBL" id="KB310351">
    <property type="protein sequence ID" value="ELT91774.1"/>
    <property type="molecule type" value="Genomic_DNA"/>
</dbReference>